<gene>
    <name evidence="10" type="primary">serS</name>
    <name evidence="10" type="ORF">G3RUM_00095</name>
</gene>
<dbReference type="InterPro" id="IPR010978">
    <property type="entry name" value="tRNA-bd_arm"/>
</dbReference>
<comment type="caution">
    <text evidence="10">The sequence shown here is derived from an EMBL/GenBank/DDBJ whole genome shotgun (WGS) entry which is preliminary data.</text>
</comment>
<sequence length="414" mass="46678">MLDVKFIRENLELVERSAREKGYEVDIKEVLDLDAVRKVELSGVEELRQRRNEIASKMKGGKPDPDLIAVGKDVKVKLAEKEAKLAETENKLKALIKRVPNIIFDDVPLGGEEDSVEVKRWGENRESGVDHLDYAVSRDWVDFERGAKVAGAKFYYLKGELALLENALLQYGLSKVLEYGFTFMTVPDMVSSRVLEGCGFNPRTSEQSDEYYIEGEDLAMIATAEMPLTGYHMDEIIDEDKLPLLYAGYSACFRKEAGTYGKYTRGLFRVHQFNKLEMYVFCLPEQSKEMHEKILAIEEDIWQGLGIPYHVVNIAAGDLGAPAAKKYDMEYWSPVNQKYQEITSCSNCTDFQAQAVNARVRRKDGTVEYVHTLNGTAIPLARALVVMLENYATAGGKLKVPEALRPYLGGRAEI</sequence>
<evidence type="ECO:0000313" key="11">
    <source>
        <dbReference type="Proteomes" id="UP001191019"/>
    </source>
</evidence>
<dbReference type="InterPro" id="IPR015866">
    <property type="entry name" value="Ser-tRNA-synth_1_N"/>
</dbReference>
<keyword evidence="3" id="KW-0547">Nucleotide-binding</keyword>
<dbReference type="InterPro" id="IPR002317">
    <property type="entry name" value="Ser-tRNA-ligase_type_1"/>
</dbReference>
<name>A0ABY0FML5_9BACT</name>
<dbReference type="PANTHER" id="PTHR11778">
    <property type="entry name" value="SERYL-TRNA SYNTHETASE"/>
    <property type="match status" value="1"/>
</dbReference>
<feature type="coiled-coil region" evidence="8">
    <location>
        <begin position="71"/>
        <end position="98"/>
    </location>
</feature>
<dbReference type="InterPro" id="IPR045864">
    <property type="entry name" value="aa-tRNA-synth_II/BPL/LPL"/>
</dbReference>
<keyword evidence="8" id="KW-0175">Coiled coil</keyword>
<dbReference type="Pfam" id="PF02403">
    <property type="entry name" value="Seryl_tRNA_N"/>
    <property type="match status" value="1"/>
</dbReference>
<evidence type="ECO:0000259" key="9">
    <source>
        <dbReference type="PROSITE" id="PS50862"/>
    </source>
</evidence>
<proteinExistence type="predicted"/>
<dbReference type="SUPFAM" id="SSF46589">
    <property type="entry name" value="tRNA-binding arm"/>
    <property type="match status" value="1"/>
</dbReference>
<keyword evidence="2 10" id="KW-0436">Ligase</keyword>
<organism evidence="10 11">
    <name type="scientific">Candidatus Nanosyncoccus alces</name>
    <dbReference type="NCBI Taxonomy" id="2171997"/>
    <lineage>
        <taxon>Bacteria</taxon>
        <taxon>Candidatus Saccharimonadota</taxon>
        <taxon>Candidatus Nanosyncoccalia</taxon>
        <taxon>Candidatus Nanosyncoccales</taxon>
        <taxon>Candidatus Nanosyncoccaceae</taxon>
        <taxon>Candidatus Nanosyncoccus</taxon>
    </lineage>
</organism>
<dbReference type="GO" id="GO:0004828">
    <property type="term" value="F:serine-tRNA ligase activity"/>
    <property type="evidence" value="ECO:0007669"/>
    <property type="project" value="UniProtKB-EC"/>
</dbReference>
<keyword evidence="11" id="KW-1185">Reference proteome</keyword>
<dbReference type="Proteomes" id="UP001191019">
    <property type="component" value="Unassembled WGS sequence"/>
</dbReference>
<evidence type="ECO:0000256" key="8">
    <source>
        <dbReference type="SAM" id="Coils"/>
    </source>
</evidence>
<reference evidence="10 11" key="2">
    <citation type="journal article" date="2020" name="Cell Rep.">
        <title>Acquisition and Adaptation of Ultra-small Parasitic Reduced Genome Bacteria to Mammalian Hosts.</title>
        <authorList>
            <person name="McLean J.S."/>
            <person name="Bor B."/>
            <person name="Kerns K.A."/>
            <person name="Liu Q."/>
            <person name="To T.T."/>
            <person name="Solden L."/>
            <person name="Hendrickson E.L."/>
            <person name="Wrighton K."/>
            <person name="Shi W."/>
            <person name="He X."/>
        </authorList>
    </citation>
    <scope>NUCLEOTIDE SEQUENCE [LARGE SCALE GENOMIC DNA]</scope>
    <source>
        <strain evidence="10 11">TM7_G3_2_Rum_HOT_351B</strain>
    </source>
</reference>
<evidence type="ECO:0000256" key="7">
    <source>
        <dbReference type="NCBIfam" id="TIGR00414"/>
    </source>
</evidence>
<dbReference type="Gene3D" id="1.10.287.40">
    <property type="entry name" value="Serine-tRNA synthetase, tRNA binding domain"/>
    <property type="match status" value="1"/>
</dbReference>
<keyword evidence="6" id="KW-0030">Aminoacyl-tRNA synthetase</keyword>
<dbReference type="EMBL" id="PRLM01000001">
    <property type="protein sequence ID" value="RYC75152.1"/>
    <property type="molecule type" value="Genomic_DNA"/>
</dbReference>
<dbReference type="InterPro" id="IPR042103">
    <property type="entry name" value="SerRS_1_N_sf"/>
</dbReference>
<evidence type="ECO:0000256" key="3">
    <source>
        <dbReference type="ARBA" id="ARBA00022741"/>
    </source>
</evidence>
<dbReference type="InterPro" id="IPR006195">
    <property type="entry name" value="aa-tRNA-synth_II"/>
</dbReference>
<keyword evidence="4" id="KW-0067">ATP-binding</keyword>
<dbReference type="Pfam" id="PF00587">
    <property type="entry name" value="tRNA-synt_2b"/>
    <property type="match status" value="1"/>
</dbReference>
<evidence type="ECO:0000313" key="10">
    <source>
        <dbReference type="EMBL" id="RYC75152.1"/>
    </source>
</evidence>
<evidence type="ECO:0000256" key="4">
    <source>
        <dbReference type="ARBA" id="ARBA00022840"/>
    </source>
</evidence>
<feature type="domain" description="Aminoacyl-transfer RNA synthetases class-II family profile" evidence="9">
    <location>
        <begin position="130"/>
        <end position="406"/>
    </location>
</feature>
<dbReference type="CDD" id="cd00770">
    <property type="entry name" value="SerRS_core"/>
    <property type="match status" value="1"/>
</dbReference>
<dbReference type="InterPro" id="IPR002314">
    <property type="entry name" value="aa-tRNA-synt_IIb"/>
</dbReference>
<dbReference type="EC" id="6.1.1.11" evidence="1 7"/>
<dbReference type="PRINTS" id="PR00981">
    <property type="entry name" value="TRNASYNTHSER"/>
</dbReference>
<dbReference type="RefSeq" id="WP_129734321.1">
    <property type="nucleotide sequence ID" value="NZ_PRLM01000001.1"/>
</dbReference>
<dbReference type="InterPro" id="IPR033729">
    <property type="entry name" value="SerRS_core"/>
</dbReference>
<evidence type="ECO:0000256" key="6">
    <source>
        <dbReference type="ARBA" id="ARBA00023146"/>
    </source>
</evidence>
<dbReference type="Gene3D" id="3.30.930.10">
    <property type="entry name" value="Bira Bifunctional Protein, Domain 2"/>
    <property type="match status" value="1"/>
</dbReference>
<evidence type="ECO:0000256" key="1">
    <source>
        <dbReference type="ARBA" id="ARBA00012840"/>
    </source>
</evidence>
<reference evidence="10 11" key="1">
    <citation type="journal article" date="2018" name="bioRxiv">
        <title>Evidence of independent acquisition and adaption of ultra-small bacteria to human hosts across the highly diverse yet reduced genomes of the phylum Saccharibacteria.</title>
        <authorList>
            <person name="McLean J.S."/>
            <person name="Bor B."/>
            <person name="To T.T."/>
            <person name="Liu Q."/>
            <person name="Kearns K.A."/>
            <person name="Solden L.M."/>
            <person name="Wrighton K.C."/>
            <person name="He X."/>
            <person name="Shi W."/>
        </authorList>
    </citation>
    <scope>NUCLEOTIDE SEQUENCE [LARGE SCALE GENOMIC DNA]</scope>
    <source>
        <strain evidence="10 11">TM7_G3_2_Rum_HOT_351B</strain>
    </source>
</reference>
<keyword evidence="5" id="KW-0648">Protein biosynthesis</keyword>
<dbReference type="NCBIfam" id="TIGR00414">
    <property type="entry name" value="serS"/>
    <property type="match status" value="1"/>
</dbReference>
<dbReference type="PIRSF" id="PIRSF001529">
    <property type="entry name" value="Ser-tRNA-synth_IIa"/>
    <property type="match status" value="1"/>
</dbReference>
<dbReference type="SUPFAM" id="SSF55681">
    <property type="entry name" value="Class II aaRS and biotin synthetases"/>
    <property type="match status" value="1"/>
</dbReference>
<dbReference type="PROSITE" id="PS50862">
    <property type="entry name" value="AA_TRNA_LIGASE_II"/>
    <property type="match status" value="1"/>
</dbReference>
<evidence type="ECO:0000256" key="5">
    <source>
        <dbReference type="ARBA" id="ARBA00022917"/>
    </source>
</evidence>
<protein>
    <recommendedName>
        <fullName evidence="1 7">Serine--tRNA ligase</fullName>
        <ecNumber evidence="1 7">6.1.1.11</ecNumber>
    </recommendedName>
</protein>
<accession>A0ABY0FML5</accession>
<evidence type="ECO:0000256" key="2">
    <source>
        <dbReference type="ARBA" id="ARBA00022598"/>
    </source>
</evidence>